<feature type="compositionally biased region" description="Low complexity" evidence="1">
    <location>
        <begin position="39"/>
        <end position="53"/>
    </location>
</feature>
<dbReference type="EMBL" id="MT024868">
    <property type="protein sequence ID" value="QIN94338.1"/>
    <property type="molecule type" value="Genomic_DNA"/>
</dbReference>
<dbReference type="RefSeq" id="YP_009887275.1">
    <property type="nucleotide sequence ID" value="NC_049498.1"/>
</dbReference>
<accession>A0A6G8R303</accession>
<gene>
    <name evidence="2" type="primary">9</name>
    <name evidence="2" type="ORF">SEA_ABBA_9</name>
</gene>
<feature type="region of interest" description="Disordered" evidence="1">
    <location>
        <begin position="1"/>
        <end position="94"/>
    </location>
</feature>
<dbReference type="KEGG" id="vg:55816730"/>
<dbReference type="Proteomes" id="UP000500909">
    <property type="component" value="Segment"/>
</dbReference>
<organism evidence="2 3">
    <name type="scientific">Arthrobacter phage Abba</name>
    <dbReference type="NCBI Taxonomy" id="2713256"/>
    <lineage>
        <taxon>Viruses</taxon>
        <taxon>Duplodnaviria</taxon>
        <taxon>Heunggongvirae</taxon>
        <taxon>Uroviricota</taxon>
        <taxon>Caudoviricetes</taxon>
        <taxon>Berryhillviridae</taxon>
        <taxon>Ayohtrevirus</taxon>
        <taxon>Ayohtrevirus abba</taxon>
    </lineage>
</organism>
<evidence type="ECO:0000313" key="2">
    <source>
        <dbReference type="EMBL" id="QIN94338.1"/>
    </source>
</evidence>
<feature type="compositionally biased region" description="Low complexity" evidence="1">
    <location>
        <begin position="21"/>
        <end position="31"/>
    </location>
</feature>
<protein>
    <submittedName>
        <fullName evidence="2">Uncharacterized protein</fullName>
    </submittedName>
</protein>
<reference evidence="2 3" key="1">
    <citation type="submission" date="2020-02" db="EMBL/GenBank/DDBJ databases">
        <authorList>
            <person name="Bojorquez D.A."/>
            <person name="Alcantara J.K.D.L."/>
            <person name="Arambulo J.M.L."/>
            <person name="Budzinski C.A."/>
            <person name="Campbell G.A."/>
            <person name="Dosanjh M.K."/>
            <person name="Gallardo M.A."/>
            <person name="Huang C."/>
            <person name="Nguyen N."/>
            <person name="Yee O.M."/>
            <person name="Ngo R.T."/>
            <person name="Kapinos A."/>
            <person name="Freise A.C."/>
            <person name="Reddi K."/>
            <person name="Moberg-Parker J."/>
            <person name="Garlena R.A."/>
            <person name="Russell D.A."/>
            <person name="Pope W.H."/>
            <person name="Jacobs-Sera D."/>
            <person name="Hatfull G.F."/>
        </authorList>
    </citation>
    <scope>NUCLEOTIDE SEQUENCE [LARGE SCALE GENOMIC DNA]</scope>
</reference>
<dbReference type="GeneID" id="55816730"/>
<keyword evidence="3" id="KW-1185">Reference proteome</keyword>
<evidence type="ECO:0000256" key="1">
    <source>
        <dbReference type="SAM" id="MobiDB-lite"/>
    </source>
</evidence>
<name>A0A6G8R303_9CAUD</name>
<evidence type="ECO:0000313" key="3">
    <source>
        <dbReference type="Proteomes" id="UP000500909"/>
    </source>
</evidence>
<proteinExistence type="predicted"/>
<sequence length="158" mass="16277">MTTASQKRAAEKRAAEEQAAEEAAAFKAAEAAEADQHAVVEGQADQAAGAGSDVEQDVNGQGDSTEGAEAPNRADTLAKFATGETPEHAPAPAAPEIVDTASALDLGGDRLAVVVFDYYAVRVDGRYRRIPKGTVIKGTAELVERGVAIGGLKELEEG</sequence>